<dbReference type="Pfam" id="PF04672">
    <property type="entry name" value="Methyltransf_19"/>
    <property type="match status" value="1"/>
</dbReference>
<dbReference type="Proteomes" id="UP001597478">
    <property type="component" value="Unassembled WGS sequence"/>
</dbReference>
<dbReference type="InterPro" id="IPR006764">
    <property type="entry name" value="SAM_dep_MeTrfase_SAV2177_type"/>
</dbReference>
<dbReference type="GO" id="GO:0008168">
    <property type="term" value="F:methyltransferase activity"/>
    <property type="evidence" value="ECO:0007669"/>
    <property type="project" value="UniProtKB-KW"/>
</dbReference>
<keyword evidence="1" id="KW-0808">Transferase</keyword>
<name>A0ABW5WKC4_9PSEU</name>
<dbReference type="RefSeq" id="WP_377395350.1">
    <property type="nucleotide sequence ID" value="NZ_JBHSAN010000054.1"/>
</dbReference>
<dbReference type="EC" id="2.1.1.-" evidence="1"/>
<dbReference type="GO" id="GO:0032259">
    <property type="term" value="P:methylation"/>
    <property type="evidence" value="ECO:0007669"/>
    <property type="project" value="UniProtKB-KW"/>
</dbReference>
<evidence type="ECO:0000313" key="1">
    <source>
        <dbReference type="EMBL" id="MFD2802973.1"/>
    </source>
</evidence>
<dbReference type="Gene3D" id="3.40.50.150">
    <property type="entry name" value="Vaccinia Virus protein VP39"/>
    <property type="match status" value="1"/>
</dbReference>
<proteinExistence type="predicted"/>
<dbReference type="SUPFAM" id="SSF53335">
    <property type="entry name" value="S-adenosyl-L-methionine-dependent methyltransferases"/>
    <property type="match status" value="1"/>
</dbReference>
<protein>
    <submittedName>
        <fullName evidence="1">SAM-dependent methyltransferase</fullName>
        <ecNumber evidence="1">2.1.1.-</ecNumber>
    </submittedName>
</protein>
<organism evidence="1 2">
    <name type="scientific">Prauserella oleivorans</name>
    <dbReference type="NCBI Taxonomy" id="1478153"/>
    <lineage>
        <taxon>Bacteria</taxon>
        <taxon>Bacillati</taxon>
        <taxon>Actinomycetota</taxon>
        <taxon>Actinomycetes</taxon>
        <taxon>Pseudonocardiales</taxon>
        <taxon>Pseudonocardiaceae</taxon>
        <taxon>Prauserella</taxon>
    </lineage>
</organism>
<accession>A0ABW5WKC4</accession>
<sequence>MNADGVTSATGAAGLPAVIDTSKPSVARVYDCFLGGKDNYEVDRQVFAQIDSVAPQMKELARSGREWLIRATRFLAGPAGMDQFLDLGAGLPSAENTHQTAQRVNPDARVVYVDNDPVVAAHGRALLEENELTHLVMADLTKPDEVLGHPEIVQHLELDRPFVLMQCSTLHHVPDSEKPHDIMRRYVEALPSGSYVALIHFHDPQDGGEGTELARFVEDVFARGDMGSGYFRTREQIEAYFDGLEVLEPGLVQLNDWWPDGPALNPPTVADKVALAGVARKP</sequence>
<keyword evidence="1" id="KW-0489">Methyltransferase</keyword>
<dbReference type="CDD" id="cd02440">
    <property type="entry name" value="AdoMet_MTases"/>
    <property type="match status" value="1"/>
</dbReference>
<reference evidence="2" key="1">
    <citation type="journal article" date="2019" name="Int. J. Syst. Evol. Microbiol.">
        <title>The Global Catalogue of Microorganisms (GCM) 10K type strain sequencing project: providing services to taxonomists for standard genome sequencing and annotation.</title>
        <authorList>
            <consortium name="The Broad Institute Genomics Platform"/>
            <consortium name="The Broad Institute Genome Sequencing Center for Infectious Disease"/>
            <person name="Wu L."/>
            <person name="Ma J."/>
        </authorList>
    </citation>
    <scope>NUCLEOTIDE SEQUENCE [LARGE SCALE GENOMIC DNA]</scope>
    <source>
        <strain evidence="2">IBRC-M 10906</strain>
    </source>
</reference>
<dbReference type="PIRSF" id="PIRSF017393">
    <property type="entry name" value="MTase_SAV2177"/>
    <property type="match status" value="1"/>
</dbReference>
<dbReference type="EMBL" id="JBHUOF010000049">
    <property type="protein sequence ID" value="MFD2802973.1"/>
    <property type="molecule type" value="Genomic_DNA"/>
</dbReference>
<keyword evidence="2" id="KW-1185">Reference proteome</keyword>
<dbReference type="InterPro" id="IPR029063">
    <property type="entry name" value="SAM-dependent_MTases_sf"/>
</dbReference>
<evidence type="ECO:0000313" key="2">
    <source>
        <dbReference type="Proteomes" id="UP001597478"/>
    </source>
</evidence>
<comment type="caution">
    <text evidence="1">The sequence shown here is derived from an EMBL/GenBank/DDBJ whole genome shotgun (WGS) entry which is preliminary data.</text>
</comment>
<gene>
    <name evidence="1" type="ORF">ACFS2C_26625</name>
</gene>